<dbReference type="InterPro" id="IPR036291">
    <property type="entry name" value="NAD(P)-bd_dom_sf"/>
</dbReference>
<dbReference type="SMART" id="SM00881">
    <property type="entry name" value="CoA_binding"/>
    <property type="match status" value="1"/>
</dbReference>
<keyword evidence="3" id="KW-1185">Reference proteome</keyword>
<comment type="caution">
    <text evidence="2">The sequence shown here is derived from an EMBL/GenBank/DDBJ whole genome shotgun (WGS) entry which is preliminary data.</text>
</comment>
<dbReference type="PANTHER" id="PTHR33303:SF2">
    <property type="entry name" value="COA-BINDING DOMAIN-CONTAINING PROTEIN"/>
    <property type="match status" value="1"/>
</dbReference>
<sequence>MPITDDSGLVRALEAETVAVVGCSTTPGKAAHDVPAYLQKHGYRVIPVNPFAKSILGEHAYDSLGDIEAEIDLVNVFRPSDEVPELLDVVRERHANHGDAGTAWLQLGISHDEAAETAEAAGVDVIQDRCMKVEHRRLMD</sequence>
<dbReference type="EMBL" id="JAGGKQ010000003">
    <property type="protein sequence ID" value="MBP1921544.1"/>
    <property type="molecule type" value="Genomic_DNA"/>
</dbReference>
<dbReference type="SUPFAM" id="SSF51735">
    <property type="entry name" value="NAD(P)-binding Rossmann-fold domains"/>
    <property type="match status" value="1"/>
</dbReference>
<protein>
    <submittedName>
        <fullName evidence="2">Putative CoA-binding protein</fullName>
    </submittedName>
</protein>
<dbReference type="AlphaFoldDB" id="A0A8T4GAV6"/>
<evidence type="ECO:0000259" key="1">
    <source>
        <dbReference type="SMART" id="SM00881"/>
    </source>
</evidence>
<evidence type="ECO:0000313" key="3">
    <source>
        <dbReference type="Proteomes" id="UP000823588"/>
    </source>
</evidence>
<name>A0A8T4GAV6_9EURY</name>
<dbReference type="PANTHER" id="PTHR33303">
    <property type="entry name" value="CYTOPLASMIC PROTEIN-RELATED"/>
    <property type="match status" value="1"/>
</dbReference>
<organism evidence="2 3">
    <name type="scientific">Halorubrum alkaliphilum</name>
    <dbReference type="NCBI Taxonomy" id="261290"/>
    <lineage>
        <taxon>Archaea</taxon>
        <taxon>Methanobacteriati</taxon>
        <taxon>Methanobacteriota</taxon>
        <taxon>Stenosarchaea group</taxon>
        <taxon>Halobacteria</taxon>
        <taxon>Halobacteriales</taxon>
        <taxon>Haloferacaceae</taxon>
        <taxon>Halorubrum</taxon>
    </lineage>
</organism>
<dbReference type="OrthoDB" id="42776at2157"/>
<dbReference type="Gene3D" id="3.40.50.720">
    <property type="entry name" value="NAD(P)-binding Rossmann-like Domain"/>
    <property type="match status" value="1"/>
</dbReference>
<accession>A0A8T4GAV6</accession>
<feature type="domain" description="CoA-binding" evidence="1">
    <location>
        <begin position="12"/>
        <end position="109"/>
    </location>
</feature>
<dbReference type="Proteomes" id="UP000823588">
    <property type="component" value="Unassembled WGS sequence"/>
</dbReference>
<dbReference type="Pfam" id="PF13380">
    <property type="entry name" value="CoA_binding_2"/>
    <property type="match status" value="1"/>
</dbReference>
<dbReference type="RefSeq" id="WP_209482924.1">
    <property type="nucleotide sequence ID" value="NZ_JAGGKQ010000003.1"/>
</dbReference>
<reference evidence="2" key="1">
    <citation type="submission" date="2021-03" db="EMBL/GenBank/DDBJ databases">
        <title>Genomic Encyclopedia of Type Strains, Phase IV (KMG-IV): sequencing the most valuable type-strain genomes for metagenomic binning, comparative biology and taxonomic classification.</title>
        <authorList>
            <person name="Goeker M."/>
        </authorList>
    </citation>
    <scope>NUCLEOTIDE SEQUENCE</scope>
    <source>
        <strain evidence="2">DSM 23564</strain>
    </source>
</reference>
<gene>
    <name evidence="2" type="ORF">J2751_000537</name>
</gene>
<evidence type="ECO:0000313" key="2">
    <source>
        <dbReference type="EMBL" id="MBP1921544.1"/>
    </source>
</evidence>
<proteinExistence type="predicted"/>
<dbReference type="InterPro" id="IPR003781">
    <property type="entry name" value="CoA-bd"/>
</dbReference>